<dbReference type="GO" id="GO:0004527">
    <property type="term" value="F:exonuclease activity"/>
    <property type="evidence" value="ECO:0007669"/>
    <property type="project" value="UniProtKB-KW"/>
</dbReference>
<dbReference type="PANTHER" id="PTHR30255">
    <property type="entry name" value="SINGLE-STRANDED-DNA-SPECIFIC EXONUCLEASE RECJ"/>
    <property type="match status" value="1"/>
</dbReference>
<evidence type="ECO:0000256" key="1">
    <source>
        <dbReference type="ARBA" id="ARBA00005915"/>
    </source>
</evidence>
<dbReference type="InterPro" id="IPR051673">
    <property type="entry name" value="SSDNA_exonuclease_RecJ"/>
</dbReference>
<keyword evidence="5 9" id="KW-0269">Exonuclease</keyword>
<dbReference type="Pfam" id="PF17768">
    <property type="entry name" value="RecJ_OB"/>
    <property type="match status" value="1"/>
</dbReference>
<dbReference type="Pfam" id="PF01368">
    <property type="entry name" value="DHH"/>
    <property type="match status" value="1"/>
</dbReference>
<dbReference type="NCBIfam" id="TIGR00644">
    <property type="entry name" value="recJ"/>
    <property type="match status" value="1"/>
</dbReference>
<feature type="domain" description="DHHA1" evidence="7">
    <location>
        <begin position="357"/>
        <end position="449"/>
    </location>
</feature>
<protein>
    <recommendedName>
        <fullName evidence="2">Single-stranded-DNA-specific exonuclease RecJ</fullName>
    </recommendedName>
</protein>
<gene>
    <name evidence="9" type="primary">recJ</name>
    <name evidence="9" type="ORF">CleRT_07280</name>
</gene>
<dbReference type="InterPro" id="IPR038763">
    <property type="entry name" value="DHH_sf"/>
</dbReference>
<evidence type="ECO:0000256" key="3">
    <source>
        <dbReference type="ARBA" id="ARBA00022722"/>
    </source>
</evidence>
<accession>A0ABM5UUC0</accession>
<dbReference type="InterPro" id="IPR041122">
    <property type="entry name" value="RecJ_OB"/>
</dbReference>
<evidence type="ECO:0000313" key="10">
    <source>
        <dbReference type="Proteomes" id="UP000063965"/>
    </source>
</evidence>
<proteinExistence type="inferred from homology"/>
<evidence type="ECO:0000256" key="2">
    <source>
        <dbReference type="ARBA" id="ARBA00019841"/>
    </source>
</evidence>
<feature type="domain" description="DDH" evidence="6">
    <location>
        <begin position="71"/>
        <end position="203"/>
    </location>
</feature>
<dbReference type="RefSeq" id="WP_082160424.1">
    <property type="nucleotide sequence ID" value="NZ_CP011126.1"/>
</dbReference>
<dbReference type="Pfam" id="PF02272">
    <property type="entry name" value="DHHA1"/>
    <property type="match status" value="1"/>
</dbReference>
<dbReference type="PANTHER" id="PTHR30255:SF2">
    <property type="entry name" value="SINGLE-STRANDED-DNA-SPECIFIC EXONUCLEASE RECJ"/>
    <property type="match status" value="1"/>
</dbReference>
<dbReference type="InterPro" id="IPR004610">
    <property type="entry name" value="RecJ"/>
</dbReference>
<keyword evidence="3" id="KW-0540">Nuclease</keyword>
<reference evidence="9 10" key="1">
    <citation type="journal article" date="2015" name="Genome Biol. Evol.">
        <title>Distinctive Genome Reduction Rates Revealed by Genomic Analyses of Two Coxiella-Like Endosymbionts in Ticks.</title>
        <authorList>
            <person name="Gottlieb Y."/>
            <person name="Lalzar I."/>
            <person name="Klasson L."/>
        </authorList>
    </citation>
    <scope>NUCLEOTIDE SEQUENCE [LARGE SCALE GENOMIC DNA]</scope>
    <source>
        <strain evidence="9 10">CRt</strain>
    </source>
</reference>
<evidence type="ECO:0000259" key="6">
    <source>
        <dbReference type="Pfam" id="PF01368"/>
    </source>
</evidence>
<dbReference type="Gene3D" id="3.90.1640.30">
    <property type="match status" value="1"/>
</dbReference>
<sequence>MDKKIVRREVSKLTEGLEHPNPVLRRIYQARNINSPDELSRELKNLLPYSLLSGIDKATKRLIQALKEQQHIMIIGDFDADGATSTALTVRALREFGLKNVSYLVPNRFAYGYGLTPEIVEVASTRQPDLIITVDNGISSHTGVVRANQLGIDVLITDHHLPGEQLPPACAIINPNCKEDKFPSKCLAGVGVAFYLMLAFRAQLKKNNWFERSGFDCPNMAKFLDFVSLGTVADIVSLDKNNRILVHQGLQRIRAGQAHEGILALLEVSGRKREKLRATDLSFAIGPRLNAVGRLDDMSLGVACLLADNRNTALDIAYRLDDLNKERRVIESQMQKEAFSAIDHLNLSQQLPPGVCLYKEEWHQGVVGLVASRVKERVHRPTIAFAKMSDNTLKGSARSISGLHIRNVLEAVATKYPGLITKFGGHAMAAGLSLPLDHYEEFQQVFASEVGRNFNEEDLQLRLISDGELTSEELTLELAELVEQAGPWGQGFPEPVFDGCFKLVNQRVVGQRHLKLILQVPEHNYYLDGIAFHVNLEEWPNFHCEYVHLAYRLDINEFQGRRKLQLLVDHIQAQTVP</sequence>
<dbReference type="SUPFAM" id="SSF64182">
    <property type="entry name" value="DHH phosphoesterases"/>
    <property type="match status" value="1"/>
</dbReference>
<dbReference type="InterPro" id="IPR001667">
    <property type="entry name" value="DDH_dom"/>
</dbReference>
<name>A0ABM5UUC0_9COXI</name>
<evidence type="ECO:0000259" key="7">
    <source>
        <dbReference type="Pfam" id="PF02272"/>
    </source>
</evidence>
<feature type="domain" description="RecJ OB" evidence="8">
    <location>
        <begin position="466"/>
        <end position="569"/>
    </location>
</feature>
<evidence type="ECO:0000256" key="5">
    <source>
        <dbReference type="ARBA" id="ARBA00022839"/>
    </source>
</evidence>
<keyword evidence="10" id="KW-1185">Reference proteome</keyword>
<evidence type="ECO:0000256" key="4">
    <source>
        <dbReference type="ARBA" id="ARBA00022801"/>
    </source>
</evidence>
<keyword evidence="4" id="KW-0378">Hydrolase</keyword>
<organism evidence="9 10">
    <name type="scientific">Candidatus Coxiella mudrowiae</name>
    <dbReference type="NCBI Taxonomy" id="2054173"/>
    <lineage>
        <taxon>Bacteria</taxon>
        <taxon>Pseudomonadati</taxon>
        <taxon>Pseudomonadota</taxon>
        <taxon>Gammaproteobacteria</taxon>
        <taxon>Legionellales</taxon>
        <taxon>Coxiellaceae</taxon>
        <taxon>Coxiella</taxon>
    </lineage>
</organism>
<evidence type="ECO:0000259" key="8">
    <source>
        <dbReference type="Pfam" id="PF17768"/>
    </source>
</evidence>
<dbReference type="EMBL" id="CP011126">
    <property type="protein sequence ID" value="AKQ33558.1"/>
    <property type="molecule type" value="Genomic_DNA"/>
</dbReference>
<dbReference type="Proteomes" id="UP000063965">
    <property type="component" value="Chromosome"/>
</dbReference>
<dbReference type="InterPro" id="IPR003156">
    <property type="entry name" value="DHHA1_dom"/>
</dbReference>
<evidence type="ECO:0000313" key="9">
    <source>
        <dbReference type="EMBL" id="AKQ33558.1"/>
    </source>
</evidence>
<comment type="similarity">
    <text evidence="1">Belongs to the RecJ family.</text>
</comment>
<dbReference type="Gene3D" id="3.10.310.30">
    <property type="match status" value="1"/>
</dbReference>